<evidence type="ECO:0000313" key="3">
    <source>
        <dbReference type="Proteomes" id="UP000634919"/>
    </source>
</evidence>
<keyword evidence="1" id="KW-0175">Coiled coil</keyword>
<dbReference type="Pfam" id="PF04325">
    <property type="entry name" value="DUF465"/>
    <property type="match status" value="1"/>
</dbReference>
<evidence type="ECO:0000256" key="1">
    <source>
        <dbReference type="SAM" id="Coils"/>
    </source>
</evidence>
<reference evidence="2 3" key="1">
    <citation type="submission" date="2020-08" db="EMBL/GenBank/DDBJ databases">
        <title>A Genomic Blueprint of the Chicken Gut Microbiome.</title>
        <authorList>
            <person name="Gilroy R."/>
            <person name="Ravi A."/>
            <person name="Getino M."/>
            <person name="Pursley I."/>
            <person name="Horton D.L."/>
            <person name="Alikhan N.-F."/>
            <person name="Baker D."/>
            <person name="Gharbi K."/>
            <person name="Hall N."/>
            <person name="Watson M."/>
            <person name="Adriaenssens E.M."/>
            <person name="Foster-Nyarko E."/>
            <person name="Jarju S."/>
            <person name="Secka A."/>
            <person name="Antonio M."/>
            <person name="Oren A."/>
            <person name="Chaudhuri R."/>
            <person name="La Ragione R.M."/>
            <person name="Hildebrand F."/>
            <person name="Pallen M.J."/>
        </authorList>
    </citation>
    <scope>NUCLEOTIDE SEQUENCE [LARGE SCALE GENOMIC DNA]</scope>
    <source>
        <strain evidence="2 3">Sa2CVA6</strain>
    </source>
</reference>
<dbReference type="Proteomes" id="UP000634919">
    <property type="component" value="Unassembled WGS sequence"/>
</dbReference>
<evidence type="ECO:0000313" key="2">
    <source>
        <dbReference type="EMBL" id="MBD7962180.1"/>
    </source>
</evidence>
<proteinExistence type="predicted"/>
<sequence>MFPEYRDQIEALRASDRNFSRLYDKHCALDQEVQQLVARKTNDLQTDIEQLKKQKLAVKEQIYALLQNAAPTLALKQYKNYLNQEWRETVAPTAYRASAVG</sequence>
<organism evidence="2 3">
    <name type="scientific">Comamonas avium</name>
    <dbReference type="NCBI Taxonomy" id="2762231"/>
    <lineage>
        <taxon>Bacteria</taxon>
        <taxon>Pseudomonadati</taxon>
        <taxon>Pseudomonadota</taxon>
        <taxon>Betaproteobacteria</taxon>
        <taxon>Burkholderiales</taxon>
        <taxon>Comamonadaceae</taxon>
        <taxon>Comamonas</taxon>
    </lineage>
</organism>
<keyword evidence="3" id="KW-1185">Reference proteome</keyword>
<feature type="coiled-coil region" evidence="1">
    <location>
        <begin position="41"/>
        <end position="68"/>
    </location>
</feature>
<comment type="caution">
    <text evidence="2">The sequence shown here is derived from an EMBL/GenBank/DDBJ whole genome shotgun (WGS) entry which is preliminary data.</text>
</comment>
<protein>
    <submittedName>
        <fullName evidence="2">YdcH family protein</fullName>
    </submittedName>
</protein>
<dbReference type="EMBL" id="JACSQK010000010">
    <property type="protein sequence ID" value="MBD7962180.1"/>
    <property type="molecule type" value="Genomic_DNA"/>
</dbReference>
<dbReference type="RefSeq" id="WP_191724598.1">
    <property type="nucleotide sequence ID" value="NZ_JACSQK010000010.1"/>
</dbReference>
<dbReference type="InterPro" id="IPR038444">
    <property type="entry name" value="DUF465_sf"/>
</dbReference>
<gene>
    <name evidence="2" type="ORF">H9646_17050</name>
</gene>
<dbReference type="Gene3D" id="6.10.280.50">
    <property type="match status" value="1"/>
</dbReference>
<accession>A0ABR8SFE1</accession>
<name>A0ABR8SFE1_9BURK</name>
<dbReference type="InterPro" id="IPR007420">
    <property type="entry name" value="DUF465"/>
</dbReference>